<dbReference type="OrthoDB" id="9806380at2"/>
<evidence type="ECO:0000313" key="2">
    <source>
        <dbReference type="EMBL" id="EAR10434.1"/>
    </source>
</evidence>
<evidence type="ECO:0000259" key="1">
    <source>
        <dbReference type="Pfam" id="PF07045"/>
    </source>
</evidence>
<dbReference type="EMBL" id="AAOE01000004">
    <property type="protein sequence ID" value="EAR10434.1"/>
    <property type="molecule type" value="Genomic_DNA"/>
</dbReference>
<dbReference type="SUPFAM" id="SSF54909">
    <property type="entry name" value="Dimeric alpha+beta barrel"/>
    <property type="match status" value="1"/>
</dbReference>
<dbReference type="InterPro" id="IPR010753">
    <property type="entry name" value="DUF1330"/>
</dbReference>
<dbReference type="InterPro" id="IPR011008">
    <property type="entry name" value="Dimeric_a/b-barrel"/>
</dbReference>
<organism evidence="2 3">
    <name type="scientific">Reinekea blandensis MED297</name>
    <dbReference type="NCBI Taxonomy" id="314283"/>
    <lineage>
        <taxon>Bacteria</taxon>
        <taxon>Pseudomonadati</taxon>
        <taxon>Pseudomonadota</taxon>
        <taxon>Gammaproteobacteria</taxon>
        <taxon>Oceanospirillales</taxon>
        <taxon>Saccharospirillaceae</taxon>
        <taxon>Reinekea</taxon>
    </lineage>
</organism>
<sequence>MKKCTVILTGTLLTDAHLLPEFQECSERAGKNASHYGGKVLSQFNIRESLGSGKKQDFLILVEYPSYEDAVAAHSNPEYDRISHLRQKVFSEFNVQIAV</sequence>
<dbReference type="STRING" id="314283.MED297_01395"/>
<name>A4BBU9_9GAMM</name>
<feature type="domain" description="DUF1330" evidence="1">
    <location>
        <begin position="21"/>
        <end position="89"/>
    </location>
</feature>
<dbReference type="Gene3D" id="3.30.70.100">
    <property type="match status" value="1"/>
</dbReference>
<gene>
    <name evidence="2" type="ORF">MED297_01395</name>
</gene>
<dbReference type="Pfam" id="PF07045">
    <property type="entry name" value="DUF1330"/>
    <property type="match status" value="1"/>
</dbReference>
<keyword evidence="3" id="KW-1185">Reference proteome</keyword>
<evidence type="ECO:0000313" key="3">
    <source>
        <dbReference type="Proteomes" id="UP000005953"/>
    </source>
</evidence>
<dbReference type="AlphaFoldDB" id="A4BBU9"/>
<dbReference type="Proteomes" id="UP000005953">
    <property type="component" value="Unassembled WGS sequence"/>
</dbReference>
<accession>A4BBU9</accession>
<dbReference type="HOGENOM" id="CLU_2318146_0_0_6"/>
<dbReference type="RefSeq" id="WP_008046659.1">
    <property type="nucleotide sequence ID" value="NZ_CH724153.1"/>
</dbReference>
<protein>
    <recommendedName>
        <fullName evidence="1">DUF1330 domain-containing protein</fullName>
    </recommendedName>
</protein>
<reference evidence="2 3" key="1">
    <citation type="submission" date="2006-02" db="EMBL/GenBank/DDBJ databases">
        <authorList>
            <person name="Pinhassi J."/>
            <person name="Pedros-Alio C."/>
            <person name="Ferriera S."/>
            <person name="Johnson J."/>
            <person name="Kravitz S."/>
            <person name="Halpern A."/>
            <person name="Remington K."/>
            <person name="Beeson K."/>
            <person name="Tran B."/>
            <person name="Rogers Y.-H."/>
            <person name="Friedman R."/>
            <person name="Venter J.C."/>
        </authorList>
    </citation>
    <scope>NUCLEOTIDE SEQUENCE [LARGE SCALE GENOMIC DNA]</scope>
    <source>
        <strain evidence="2 3">MED297</strain>
    </source>
</reference>
<proteinExistence type="predicted"/>
<comment type="caution">
    <text evidence="2">The sequence shown here is derived from an EMBL/GenBank/DDBJ whole genome shotgun (WGS) entry which is preliminary data.</text>
</comment>